<dbReference type="Pfam" id="PF04851">
    <property type="entry name" value="ResIII"/>
    <property type="match status" value="1"/>
</dbReference>
<keyword evidence="4" id="KW-0067">ATP-binding</keyword>
<dbReference type="GO" id="GO:0004386">
    <property type="term" value="F:helicase activity"/>
    <property type="evidence" value="ECO:0007669"/>
    <property type="project" value="UniProtKB-KW"/>
</dbReference>
<dbReference type="GO" id="GO:0005524">
    <property type="term" value="F:ATP binding"/>
    <property type="evidence" value="ECO:0007669"/>
    <property type="project" value="UniProtKB-KW"/>
</dbReference>
<dbReference type="InterPro" id="IPR050615">
    <property type="entry name" value="ATP-dep_DNA_Helicase"/>
</dbReference>
<evidence type="ECO:0000256" key="2">
    <source>
        <dbReference type="ARBA" id="ARBA00022801"/>
    </source>
</evidence>
<dbReference type="SMART" id="SM00490">
    <property type="entry name" value="HELICc"/>
    <property type="match status" value="1"/>
</dbReference>
<evidence type="ECO:0000256" key="1">
    <source>
        <dbReference type="ARBA" id="ARBA00022741"/>
    </source>
</evidence>
<dbReference type="PANTHER" id="PTHR11274">
    <property type="entry name" value="RAD25/XP-B DNA REPAIR HELICASE"/>
    <property type="match status" value="1"/>
</dbReference>
<dbReference type="InterPro" id="IPR014001">
    <property type="entry name" value="Helicase_ATP-bd"/>
</dbReference>
<evidence type="ECO:0000313" key="7">
    <source>
        <dbReference type="EMBL" id="QDS88692.1"/>
    </source>
</evidence>
<dbReference type="PROSITE" id="PS51194">
    <property type="entry name" value="HELICASE_CTER"/>
    <property type="match status" value="1"/>
</dbReference>
<protein>
    <submittedName>
        <fullName evidence="7">Type III restriction enzyme, res subunit</fullName>
    </submittedName>
</protein>
<dbReference type="GO" id="GO:0016787">
    <property type="term" value="F:hydrolase activity"/>
    <property type="evidence" value="ECO:0007669"/>
    <property type="project" value="UniProtKB-KW"/>
</dbReference>
<keyword evidence="8" id="KW-1185">Reference proteome</keyword>
<dbReference type="InterPro" id="IPR027417">
    <property type="entry name" value="P-loop_NTPase"/>
</dbReference>
<dbReference type="InterPro" id="IPR006935">
    <property type="entry name" value="Helicase/UvrB_N"/>
</dbReference>
<keyword evidence="3" id="KW-0347">Helicase</keyword>
<dbReference type="PROSITE" id="PS51192">
    <property type="entry name" value="HELICASE_ATP_BIND_1"/>
    <property type="match status" value="1"/>
</dbReference>
<dbReference type="AlphaFoldDB" id="A0A517M1D9"/>
<dbReference type="PANTHER" id="PTHR11274:SF0">
    <property type="entry name" value="GENERAL TRANSCRIPTION AND DNA REPAIR FACTOR IIH HELICASE SUBUNIT XPB"/>
    <property type="match status" value="1"/>
</dbReference>
<name>A0A517M1D9_9BACT</name>
<proteinExistence type="predicted"/>
<dbReference type="RefSeq" id="WP_145346078.1">
    <property type="nucleotide sequence ID" value="NZ_CP036261.1"/>
</dbReference>
<gene>
    <name evidence="7" type="ORF">EC9_28840</name>
</gene>
<dbReference type="OrthoDB" id="9807155at2"/>
<dbReference type="Pfam" id="PF00271">
    <property type="entry name" value="Helicase_C"/>
    <property type="match status" value="1"/>
</dbReference>
<accession>A0A517M1D9</accession>
<evidence type="ECO:0000256" key="4">
    <source>
        <dbReference type="ARBA" id="ARBA00022840"/>
    </source>
</evidence>
<evidence type="ECO:0000313" key="8">
    <source>
        <dbReference type="Proteomes" id="UP000319557"/>
    </source>
</evidence>
<evidence type="ECO:0000256" key="3">
    <source>
        <dbReference type="ARBA" id="ARBA00022806"/>
    </source>
</evidence>
<reference evidence="7 8" key="1">
    <citation type="submission" date="2019-02" db="EMBL/GenBank/DDBJ databases">
        <title>Deep-cultivation of Planctomycetes and their phenomic and genomic characterization uncovers novel biology.</title>
        <authorList>
            <person name="Wiegand S."/>
            <person name="Jogler M."/>
            <person name="Boedeker C."/>
            <person name="Pinto D."/>
            <person name="Vollmers J."/>
            <person name="Rivas-Marin E."/>
            <person name="Kohn T."/>
            <person name="Peeters S.H."/>
            <person name="Heuer A."/>
            <person name="Rast P."/>
            <person name="Oberbeckmann S."/>
            <person name="Bunk B."/>
            <person name="Jeske O."/>
            <person name="Meyerdierks A."/>
            <person name="Storesund J.E."/>
            <person name="Kallscheuer N."/>
            <person name="Luecker S."/>
            <person name="Lage O.M."/>
            <person name="Pohl T."/>
            <person name="Merkel B.J."/>
            <person name="Hornburger P."/>
            <person name="Mueller R.-W."/>
            <person name="Bruemmer F."/>
            <person name="Labrenz M."/>
            <person name="Spormann A.M."/>
            <person name="Op den Camp H."/>
            <person name="Overmann J."/>
            <person name="Amann R."/>
            <person name="Jetten M.S.M."/>
            <person name="Mascher T."/>
            <person name="Medema M.H."/>
            <person name="Devos D.P."/>
            <person name="Kaster A.-K."/>
            <person name="Ovreas L."/>
            <person name="Rohde M."/>
            <person name="Galperin M.Y."/>
            <person name="Jogler C."/>
        </authorList>
    </citation>
    <scope>NUCLEOTIDE SEQUENCE [LARGE SCALE GENOMIC DNA]</scope>
    <source>
        <strain evidence="7 8">EC9</strain>
    </source>
</reference>
<dbReference type="SMART" id="SM00487">
    <property type="entry name" value="DEXDc"/>
    <property type="match status" value="1"/>
</dbReference>
<keyword evidence="1" id="KW-0547">Nucleotide-binding</keyword>
<dbReference type="KEGG" id="ruv:EC9_28840"/>
<evidence type="ECO:0000259" key="6">
    <source>
        <dbReference type="PROSITE" id="PS51194"/>
    </source>
</evidence>
<dbReference type="Gene3D" id="3.40.50.300">
    <property type="entry name" value="P-loop containing nucleotide triphosphate hydrolases"/>
    <property type="match status" value="2"/>
</dbReference>
<dbReference type="GO" id="GO:0003677">
    <property type="term" value="F:DNA binding"/>
    <property type="evidence" value="ECO:0007669"/>
    <property type="project" value="InterPro"/>
</dbReference>
<dbReference type="Proteomes" id="UP000319557">
    <property type="component" value="Chromosome"/>
</dbReference>
<dbReference type="SUPFAM" id="SSF52540">
    <property type="entry name" value="P-loop containing nucleoside triphosphate hydrolases"/>
    <property type="match status" value="1"/>
</dbReference>
<dbReference type="CDD" id="cd09179">
    <property type="entry name" value="PLDc_N_DEXD_a"/>
    <property type="match status" value="1"/>
</dbReference>
<dbReference type="InterPro" id="IPR001650">
    <property type="entry name" value="Helicase_C-like"/>
</dbReference>
<feature type="domain" description="Helicase ATP-binding" evidence="5">
    <location>
        <begin position="286"/>
        <end position="468"/>
    </location>
</feature>
<dbReference type="EMBL" id="CP036261">
    <property type="protein sequence ID" value="QDS88692.1"/>
    <property type="molecule type" value="Genomic_DNA"/>
</dbReference>
<evidence type="ECO:0000259" key="5">
    <source>
        <dbReference type="PROSITE" id="PS51192"/>
    </source>
</evidence>
<organism evidence="7 8">
    <name type="scientific">Rosistilla ulvae</name>
    <dbReference type="NCBI Taxonomy" id="1930277"/>
    <lineage>
        <taxon>Bacteria</taxon>
        <taxon>Pseudomonadati</taxon>
        <taxon>Planctomycetota</taxon>
        <taxon>Planctomycetia</taxon>
        <taxon>Pirellulales</taxon>
        <taxon>Pirellulaceae</taxon>
        <taxon>Rosistilla</taxon>
    </lineage>
</organism>
<keyword evidence="2" id="KW-0378">Hydrolase</keyword>
<feature type="domain" description="Helicase C-terminal" evidence="6">
    <location>
        <begin position="544"/>
        <end position="718"/>
    </location>
</feature>
<sequence>MSDSLPSWEPNWRRRYNSPPDNLIQDFYRPALHRSVRYDRAVGFFSSSLLAAIAPALDKFVGNGGRMRLITSPANLSDDDLEAMGKGRELQKRLEYDLHSEIRRSIPSSIQLNRLKLLTWMIAARRLEVRIALREHPDCYSLFHEKIGVFTDADGNWMSFSGSPNETVGGVLRHSESFPLHRSWSSEDQRAFAEEERCRIDAVWHEQVEGVVTWSVTEWLEAPMRDAFGVREPQPESVVAKSTRRITLPPIEEANALMNSSFEKVSLVPSLPEDLRLHDYQRIAVNDWLAAGGRGTFAMATGTGKTITALAAATQAALHAARSNRPLLVLVVVPLIDLVHQWKGNAEWFGFRPVICHGALRKAEQNKLKAAFSAARSVFDKRAEMVITTAGSLTPVGSKDVTEHFLQRQLQRHNGPILVIGDEMHSLGTPERIAALPKSPDYTLGLSATPKRHGDEEGTDTLLGYFGIPVITINIKDAIYKYETLVPYDYFPCRIDLTSDEADEYRKLSAKIAAAYARGDDQVAENFIRLRNRLKQHAVNKIVRLRELMQSGLSKKTHQIIYVAEGSRPESDIKQLDQVEQILRGDFDMRVARYYGETSTEQRDALQSSLAKGDVHALLAMKCLDEGVDIPSVKIGIITASTQNPRQFVQRRGRLLRRDPKNPKSHATIYDFIVLPPESDGPISDSEKTMIGSELARSAELADAARNHEVLFDIRDWAYHYQLDPEKYVWMQLQGEDEMQEWTS</sequence>